<proteinExistence type="predicted"/>
<name>A0A833M750_9FIRM</name>
<sequence>MNYKTLLFLTLFLIILFSNKGMPLVRNSKSIFLEIFARTGEELIFRGFLYTLLLKIFNNQKNLGFGLL</sequence>
<accession>A0A833M750</accession>
<protein>
    <submittedName>
        <fullName evidence="1">Uncharacterized protein</fullName>
    </submittedName>
</protein>
<dbReference type="EMBL" id="WBZB01000028">
    <property type="protein sequence ID" value="KAB3529587.1"/>
    <property type="molecule type" value="Genomic_DNA"/>
</dbReference>
<organism evidence="1 2">
    <name type="scientific">Alkaliphilus serpentinus</name>
    <dbReference type="NCBI Taxonomy" id="1482731"/>
    <lineage>
        <taxon>Bacteria</taxon>
        <taxon>Bacillati</taxon>
        <taxon>Bacillota</taxon>
        <taxon>Clostridia</taxon>
        <taxon>Peptostreptococcales</taxon>
        <taxon>Natronincolaceae</taxon>
        <taxon>Alkaliphilus</taxon>
    </lineage>
</organism>
<reference evidence="1 2" key="1">
    <citation type="submission" date="2019-10" db="EMBL/GenBank/DDBJ databases">
        <title>Alkaliphilus serpentinus sp. nov. and Alkaliphilus pronyensis sp. nov., two novel anaerobic alkaliphilic species isolated from the serpentinized-hosted hydrothermal field of the Prony Bay (New Caledonia).</title>
        <authorList>
            <person name="Postec A."/>
        </authorList>
    </citation>
    <scope>NUCLEOTIDE SEQUENCE [LARGE SCALE GENOMIC DNA]</scope>
    <source>
        <strain evidence="1 2">LacT</strain>
    </source>
</reference>
<gene>
    <name evidence="1" type="ORF">F8153_09025</name>
</gene>
<evidence type="ECO:0000313" key="2">
    <source>
        <dbReference type="Proteomes" id="UP000465601"/>
    </source>
</evidence>
<dbReference type="AlphaFoldDB" id="A0A833M750"/>
<dbReference type="Proteomes" id="UP000465601">
    <property type="component" value="Unassembled WGS sequence"/>
</dbReference>
<dbReference type="RefSeq" id="WP_192929744.1">
    <property type="nucleotide sequence ID" value="NZ_WBZB01000028.1"/>
</dbReference>
<evidence type="ECO:0000313" key="1">
    <source>
        <dbReference type="EMBL" id="KAB3529587.1"/>
    </source>
</evidence>
<comment type="caution">
    <text evidence="1">The sequence shown here is derived from an EMBL/GenBank/DDBJ whole genome shotgun (WGS) entry which is preliminary data.</text>
</comment>
<keyword evidence="2" id="KW-1185">Reference proteome</keyword>